<feature type="compositionally biased region" description="Low complexity" evidence="2">
    <location>
        <begin position="212"/>
        <end position="228"/>
    </location>
</feature>
<feature type="region of interest" description="Disordered" evidence="2">
    <location>
        <begin position="196"/>
        <end position="230"/>
    </location>
</feature>
<feature type="region of interest" description="Disordered" evidence="2">
    <location>
        <begin position="1309"/>
        <end position="1329"/>
    </location>
</feature>
<feature type="compositionally biased region" description="Basic and acidic residues" evidence="2">
    <location>
        <begin position="1320"/>
        <end position="1329"/>
    </location>
</feature>
<feature type="compositionally biased region" description="Low complexity" evidence="2">
    <location>
        <begin position="938"/>
        <end position="949"/>
    </location>
</feature>
<evidence type="ECO:0000313" key="3">
    <source>
        <dbReference type="EMBL" id="KOO27430.1"/>
    </source>
</evidence>
<feature type="compositionally biased region" description="Low complexity" evidence="2">
    <location>
        <begin position="619"/>
        <end position="641"/>
    </location>
</feature>
<organism evidence="3 4">
    <name type="scientific">Chrysochromulina tobinii</name>
    <dbReference type="NCBI Taxonomy" id="1460289"/>
    <lineage>
        <taxon>Eukaryota</taxon>
        <taxon>Haptista</taxon>
        <taxon>Haptophyta</taxon>
        <taxon>Prymnesiophyceae</taxon>
        <taxon>Prymnesiales</taxon>
        <taxon>Chrysochromulinaceae</taxon>
        <taxon>Chrysochromulina</taxon>
    </lineage>
</organism>
<dbReference type="PANTHER" id="PTHR45615">
    <property type="entry name" value="MYOSIN HEAVY CHAIN, NON-MUSCLE"/>
    <property type="match status" value="1"/>
</dbReference>
<name>A0A0M0JLR7_9EUKA</name>
<feature type="coiled-coil region" evidence="1">
    <location>
        <begin position="708"/>
        <end position="742"/>
    </location>
</feature>
<evidence type="ECO:0000256" key="1">
    <source>
        <dbReference type="SAM" id="Coils"/>
    </source>
</evidence>
<proteinExistence type="predicted"/>
<dbReference type="EMBL" id="JWZX01002716">
    <property type="protein sequence ID" value="KOO27430.1"/>
    <property type="molecule type" value="Genomic_DNA"/>
</dbReference>
<accession>A0A0M0JLR7</accession>
<feature type="compositionally biased region" description="Polar residues" evidence="2">
    <location>
        <begin position="954"/>
        <end position="965"/>
    </location>
</feature>
<comment type="caution">
    <text evidence="3">The sequence shown here is derived from an EMBL/GenBank/DDBJ whole genome shotgun (WGS) entry which is preliminary data.</text>
</comment>
<feature type="coiled-coil region" evidence="1">
    <location>
        <begin position="340"/>
        <end position="372"/>
    </location>
</feature>
<keyword evidence="4" id="KW-1185">Reference proteome</keyword>
<protein>
    <submittedName>
        <fullName evidence="3">Uncharacterized protein</fullName>
    </submittedName>
</protein>
<feature type="coiled-coil region" evidence="1">
    <location>
        <begin position="846"/>
        <end position="915"/>
    </location>
</feature>
<feature type="region of interest" description="Disordered" evidence="2">
    <location>
        <begin position="938"/>
        <end position="965"/>
    </location>
</feature>
<keyword evidence="1" id="KW-0175">Coiled coil</keyword>
<reference evidence="4" key="1">
    <citation type="journal article" date="2015" name="PLoS Genet.">
        <title>Genome Sequence and Transcriptome Analyses of Chrysochromulina tobin: Metabolic Tools for Enhanced Algal Fitness in the Prominent Order Prymnesiales (Haptophyceae).</title>
        <authorList>
            <person name="Hovde B.T."/>
            <person name="Deodato C.R."/>
            <person name="Hunsperger H.M."/>
            <person name="Ryken S.A."/>
            <person name="Yost W."/>
            <person name="Jha R.K."/>
            <person name="Patterson J."/>
            <person name="Monnat R.J. Jr."/>
            <person name="Barlow S.B."/>
            <person name="Starkenburg S.R."/>
            <person name="Cattolico R.A."/>
        </authorList>
    </citation>
    <scope>NUCLEOTIDE SEQUENCE</scope>
    <source>
        <strain evidence="4">CCMP291</strain>
    </source>
</reference>
<gene>
    <name evidence="3" type="ORF">Ctob_005285</name>
</gene>
<evidence type="ECO:0000256" key="2">
    <source>
        <dbReference type="SAM" id="MobiDB-lite"/>
    </source>
</evidence>
<feature type="coiled-coil region" evidence="1">
    <location>
        <begin position="1080"/>
        <end position="1114"/>
    </location>
</feature>
<dbReference type="Proteomes" id="UP000037460">
    <property type="component" value="Unassembled WGS sequence"/>
</dbReference>
<feature type="coiled-coil region" evidence="1">
    <location>
        <begin position="983"/>
        <end position="1045"/>
    </location>
</feature>
<sequence length="1329" mass="141797">MAGLPSIFPATAKAQQKAFEAIFAARGASDSSARASALSQSILSYTFGGATSGKKRPGGPLSTSHTLFENEEKSMLDAFDKVERRRMCGEALERVDETMQLWERPSEVVGDLAEVHRAINEWLEAGQQREDHQIQVQALLIQLYDWLHNFLPSAAAPEESDEFAPRIVAVEAYARRTAEVHARRAAETAEARVAAVQAALSESPPRATLPGAKSPTSSSPQAQSSPKAMAGVRGLLGARHAEWQAEAAVAAAEQAEDEDEDLEPAEPPAEVAALLNARQAEGERLAEHLGAIFQAACMELQSRQSGAGTLATVDFDSPSKAPKAGAKPSKAAKAGVKVAIAKIQERKSTALKEKALAELEDAQLSLVEVQGRAAVERAILRAEFGALEDHEALGQREAMLAETRESLAKTREHQLRLDNPVLPQGPNEAELLLASRLAQLEAELMVERATVGARDTTVAEWETRFQVYSQERASMKRRAETAEAGCVDLADEVQTLKTALEAAAAAKLEAAEELSGPSDESERRAAALTEREAAVTAREEAVNARELAVRRDAFALREAQRRLSPYAVSSGPSGTALPGWMFEPPAGPVAGAPQPTAEMEAMEAELARRLAELAEREAALAAEGSQVPSPSVDDGSPSASPNPLPNYNGAVQLTRQTAMELNQRRHAVELAELELKDKERDLFEKLAALARRESAALQREERLSGAEAELARRLAELAEREAAAAKLEAELLEREAAAVAKEAGLNAREEAYRKLMSENEGRAQREALEMVNAAQAKQLEAEAALAAERAKAERLRAKLRALREPMTTVRLELERLRRESIEALASAQSFALAALSQLELAAKAHAAQLEAQLVALRERTSALEADLAAAEAAKQAALDAAAAALAQLEAVRCELEAVRGELEAVRGELEAFKQAPAKQSGNNPFQAGVELSTAEPARLAPGAPSAAAPKNRGSRTTPANPNLTRTGKRTAEVDAMADAFGSGQNDGEKVKALQAEIEALRREIEELQRELNEERQAYSELEGDLERVQQELEEQRRKHKQESFDALAAALERESGSATAALVAAIEREAVSAAAEVAKIESLSFEIGDLERELRRAEAEAAAALAAVSAASRAVTAPSSLASGAAFAAAPLASAPAPEADEVDPPSYGVCSPLESAPALAPAPEAVGEAAREAARVDATDSHRPTHTAPIAPTHTALLEPTHTDRLSNDAASAEAWASAESRRLLLEGVVASRLLSLELREGEALATTLGRELKMARQSALAEADRLRATEQAALRALKKSEAALKKSEAARMAVEAAEAERLRKLKAAEDEANAMLSPKDKARIDNT</sequence>
<feature type="region of interest" description="Disordered" evidence="2">
    <location>
        <begin position="618"/>
        <end position="649"/>
    </location>
</feature>
<dbReference type="PANTHER" id="PTHR45615:SF66">
    <property type="entry name" value="CARD DOMAIN-CONTAINING PROTEIN"/>
    <property type="match status" value="1"/>
</dbReference>
<evidence type="ECO:0000313" key="4">
    <source>
        <dbReference type="Proteomes" id="UP000037460"/>
    </source>
</evidence>